<dbReference type="EMBL" id="JAEUBE010000183">
    <property type="protein sequence ID" value="KAH3667244.1"/>
    <property type="molecule type" value="Genomic_DNA"/>
</dbReference>
<dbReference type="GO" id="GO:0071513">
    <property type="term" value="C:phosphopantothenoylcysteine decarboxylase complex"/>
    <property type="evidence" value="ECO:0007669"/>
    <property type="project" value="TreeGrafter"/>
</dbReference>
<feature type="compositionally biased region" description="Polar residues" evidence="2">
    <location>
        <begin position="107"/>
        <end position="130"/>
    </location>
</feature>
<feature type="region of interest" description="Disordered" evidence="2">
    <location>
        <begin position="1"/>
        <end position="184"/>
    </location>
</feature>
<protein>
    <recommendedName>
        <fullName evidence="3">Flavoprotein domain-containing protein</fullName>
    </recommendedName>
</protein>
<feature type="compositionally biased region" description="Acidic residues" evidence="2">
    <location>
        <begin position="463"/>
        <end position="490"/>
    </location>
</feature>
<proteinExistence type="inferred from homology"/>
<dbReference type="SUPFAM" id="SSF52507">
    <property type="entry name" value="Homo-oligomeric flavin-containing Cys decarboxylases, HFCD"/>
    <property type="match status" value="1"/>
</dbReference>
<feature type="compositionally biased region" description="Polar residues" evidence="2">
    <location>
        <begin position="73"/>
        <end position="92"/>
    </location>
</feature>
<dbReference type="Proteomes" id="UP000769157">
    <property type="component" value="Unassembled WGS sequence"/>
</dbReference>
<evidence type="ECO:0000259" key="3">
    <source>
        <dbReference type="Pfam" id="PF02441"/>
    </source>
</evidence>
<dbReference type="PANTHER" id="PTHR14359:SF17">
    <property type="entry name" value="PHOSPHOPANTOTHENOYLCYSTEINE DECARBOXYLASE SUBUNIT SIS2-RELATED"/>
    <property type="match status" value="1"/>
</dbReference>
<evidence type="ECO:0000313" key="4">
    <source>
        <dbReference type="EMBL" id="KAH3667244.1"/>
    </source>
</evidence>
<dbReference type="GO" id="GO:0010181">
    <property type="term" value="F:FMN binding"/>
    <property type="evidence" value="ECO:0007669"/>
    <property type="project" value="TreeGrafter"/>
</dbReference>
<evidence type="ECO:0000256" key="1">
    <source>
        <dbReference type="ARBA" id="ARBA00038350"/>
    </source>
</evidence>
<comment type="caution">
    <text evidence="4">The sequence shown here is derived from an EMBL/GenBank/DDBJ whole genome shotgun (WGS) entry which is preliminary data.</text>
</comment>
<evidence type="ECO:0000313" key="5">
    <source>
        <dbReference type="Proteomes" id="UP000769157"/>
    </source>
</evidence>
<evidence type="ECO:0000256" key="2">
    <source>
        <dbReference type="SAM" id="MobiDB-lite"/>
    </source>
</evidence>
<keyword evidence="5" id="KW-1185">Reference proteome</keyword>
<dbReference type="GO" id="GO:0004633">
    <property type="term" value="F:phosphopantothenoylcysteine decarboxylase activity"/>
    <property type="evidence" value="ECO:0007669"/>
    <property type="project" value="TreeGrafter"/>
</dbReference>
<comment type="similarity">
    <text evidence="1">Belongs to the HFCD (homooligomeric flavin containing Cys decarboxylase) superfamily.</text>
</comment>
<dbReference type="PANTHER" id="PTHR14359">
    <property type="entry name" value="HOMO-OLIGOMERIC FLAVIN CONTAINING CYS DECARBOXYLASE FAMILY"/>
    <property type="match status" value="1"/>
</dbReference>
<dbReference type="RefSeq" id="XP_046062056.1">
    <property type="nucleotide sequence ID" value="XM_046203812.1"/>
</dbReference>
<dbReference type="SUPFAM" id="SSF48371">
    <property type="entry name" value="ARM repeat"/>
    <property type="match status" value="1"/>
</dbReference>
<sequence length="526" mass="56841">MSDTSEPKIQSVDSLPQTQIKKSSSISFEGDNATSSTKKAPSRQAQQKKVDESSPSVIAMSNLRCPSPPPILQHTTAQGSIPNSSSSATRETAVSPGPISKPAFQLDSPTAASNSGSTTALGSSSPNSETVPAGGALLKSKEPPVSQLTESLKNSLAKSNGVGSAVSPANGSDGLLDMPAPQHQRTTSMHAHFCVEDILKHPNVRSRSGSASTNDMEAPHAIPPLPQIKPNEIPKPATTLPSAPSDVNLRLPQDDGKLHILFGACGSVSIKKTRLIINKLEQIYKDKVSIQLILTRAAEHFVSRGEFPSNVQIWRDKDEWAVWNNRADPVLHIELRRWADVLVIAPLSANTLSKIAMGLCDNLLTNVVRAWNTQYPIILAPAMVSFAYTSAVTKRHAKTIKEDMKWIEILKPTEKVVSSYGEIGMGGMMDWNEIVDKIVQKLGGYPEDEDEDDDDTNDKNDGDVEEDDDVDDDDDEDDDVDDDDENDAEVSGDPADPPIISGVRKLTVAEEDELSEALQKTEKSTQ</sequence>
<feature type="compositionally biased region" description="Polar residues" evidence="2">
    <location>
        <begin position="146"/>
        <end position="170"/>
    </location>
</feature>
<name>A0A9P8P9N4_9ASCO</name>
<accession>A0A9P8P9N4</accession>
<dbReference type="AlphaFoldDB" id="A0A9P8P9N4"/>
<feature type="compositionally biased region" description="Acidic residues" evidence="2">
    <location>
        <begin position="446"/>
        <end position="456"/>
    </location>
</feature>
<feature type="region of interest" description="Disordered" evidence="2">
    <location>
        <begin position="444"/>
        <end position="526"/>
    </location>
</feature>
<dbReference type="InterPro" id="IPR016024">
    <property type="entry name" value="ARM-type_fold"/>
</dbReference>
<organism evidence="4 5">
    <name type="scientific">Ogataea philodendri</name>
    <dbReference type="NCBI Taxonomy" id="1378263"/>
    <lineage>
        <taxon>Eukaryota</taxon>
        <taxon>Fungi</taxon>
        <taxon>Dikarya</taxon>
        <taxon>Ascomycota</taxon>
        <taxon>Saccharomycotina</taxon>
        <taxon>Pichiomycetes</taxon>
        <taxon>Pichiales</taxon>
        <taxon>Pichiaceae</taxon>
        <taxon>Ogataea</taxon>
    </lineage>
</organism>
<feature type="compositionally biased region" description="Polar residues" evidence="2">
    <location>
        <begin position="205"/>
        <end position="215"/>
    </location>
</feature>
<dbReference type="OrthoDB" id="1532798at2759"/>
<gene>
    <name evidence="4" type="ORF">OGAPHI_002893</name>
</gene>
<dbReference type="GeneID" id="70234860"/>
<reference evidence="4" key="1">
    <citation type="journal article" date="2021" name="Open Biol.">
        <title>Shared evolutionary footprints suggest mitochondrial oxidative damage underlies multiple complex I losses in fungi.</title>
        <authorList>
            <person name="Schikora-Tamarit M.A."/>
            <person name="Marcet-Houben M."/>
            <person name="Nosek J."/>
            <person name="Gabaldon T."/>
        </authorList>
    </citation>
    <scope>NUCLEOTIDE SEQUENCE</scope>
    <source>
        <strain evidence="4">CBS6075</strain>
    </source>
</reference>
<dbReference type="GO" id="GO:0015937">
    <property type="term" value="P:coenzyme A biosynthetic process"/>
    <property type="evidence" value="ECO:0007669"/>
    <property type="project" value="TreeGrafter"/>
</dbReference>
<reference evidence="4" key="2">
    <citation type="submission" date="2021-01" db="EMBL/GenBank/DDBJ databases">
        <authorList>
            <person name="Schikora-Tamarit M.A."/>
        </authorList>
    </citation>
    <scope>NUCLEOTIDE SEQUENCE</scope>
    <source>
        <strain evidence="4">CBS6075</strain>
    </source>
</reference>
<dbReference type="Gene3D" id="3.40.50.1950">
    <property type="entry name" value="Flavin prenyltransferase-like"/>
    <property type="match status" value="1"/>
</dbReference>
<dbReference type="InterPro" id="IPR036551">
    <property type="entry name" value="Flavin_trans-like"/>
</dbReference>
<feature type="domain" description="Flavoprotein" evidence="3">
    <location>
        <begin position="259"/>
        <end position="442"/>
    </location>
</feature>
<feature type="compositionally biased region" description="Polar residues" evidence="2">
    <location>
        <begin position="1"/>
        <end position="47"/>
    </location>
</feature>
<dbReference type="Pfam" id="PF02441">
    <property type="entry name" value="Flavoprotein"/>
    <property type="match status" value="1"/>
</dbReference>
<dbReference type="InterPro" id="IPR003382">
    <property type="entry name" value="Flavoprotein"/>
</dbReference>
<feature type="region of interest" description="Disordered" evidence="2">
    <location>
        <begin position="204"/>
        <end position="229"/>
    </location>
</feature>